<protein>
    <submittedName>
        <fullName evidence="1">Uncharacterized protein</fullName>
    </submittedName>
</protein>
<dbReference type="AlphaFoldDB" id="A0AA86JI46"/>
<dbReference type="Proteomes" id="UP000789738">
    <property type="component" value="Unassembled WGS sequence"/>
</dbReference>
<accession>A0AA86JI46</accession>
<dbReference type="EMBL" id="CAKJVE010000004">
    <property type="protein sequence ID" value="CAG9704367.1"/>
    <property type="molecule type" value="Genomic_DNA"/>
</dbReference>
<gene>
    <name evidence="1" type="ORF">CNEO_41193</name>
</gene>
<organism evidence="1 2">
    <name type="scientific">Clostridium neonatale</name>
    <dbReference type="NCBI Taxonomy" id="137838"/>
    <lineage>
        <taxon>Bacteria</taxon>
        <taxon>Bacillati</taxon>
        <taxon>Bacillota</taxon>
        <taxon>Clostridia</taxon>
        <taxon>Eubacteriales</taxon>
        <taxon>Clostridiaceae</taxon>
        <taxon>Clostridium</taxon>
    </lineage>
</organism>
<comment type="caution">
    <text evidence="1">The sequence shown here is derived from an EMBL/GenBank/DDBJ whole genome shotgun (WGS) entry which is preliminary data.</text>
</comment>
<reference evidence="1" key="1">
    <citation type="submission" date="2021-10" db="EMBL/GenBank/DDBJ databases">
        <authorList>
            <person name="Mesa V."/>
        </authorList>
    </citation>
    <scope>NUCLEOTIDE SEQUENCE</scope>
    <source>
        <strain evidence="1">CC3_PB</strain>
    </source>
</reference>
<evidence type="ECO:0000313" key="1">
    <source>
        <dbReference type="EMBL" id="CAG9704367.1"/>
    </source>
</evidence>
<name>A0AA86JI46_9CLOT</name>
<proteinExistence type="predicted"/>
<sequence length="40" mass="5000">MILFWICEKRYLKWKIHVLGDGLDFLERVKSRGEKYDTRR</sequence>
<evidence type="ECO:0000313" key="2">
    <source>
        <dbReference type="Proteomes" id="UP000789738"/>
    </source>
</evidence>